<organism evidence="2 3">
    <name type="scientific">Septoria linicola</name>
    <dbReference type="NCBI Taxonomy" id="215465"/>
    <lineage>
        <taxon>Eukaryota</taxon>
        <taxon>Fungi</taxon>
        <taxon>Dikarya</taxon>
        <taxon>Ascomycota</taxon>
        <taxon>Pezizomycotina</taxon>
        <taxon>Dothideomycetes</taxon>
        <taxon>Dothideomycetidae</taxon>
        <taxon>Mycosphaerellales</taxon>
        <taxon>Mycosphaerellaceae</taxon>
        <taxon>Septoria</taxon>
    </lineage>
</organism>
<evidence type="ECO:0000256" key="1">
    <source>
        <dbReference type="SAM" id="MobiDB-lite"/>
    </source>
</evidence>
<feature type="compositionally biased region" description="Low complexity" evidence="1">
    <location>
        <begin position="71"/>
        <end position="84"/>
    </location>
</feature>
<protein>
    <submittedName>
        <fullName evidence="2">Uncharacterized protein</fullName>
    </submittedName>
</protein>
<gene>
    <name evidence="2" type="ORF">Slin15195_G123430</name>
</gene>
<evidence type="ECO:0000313" key="2">
    <source>
        <dbReference type="EMBL" id="USW59024.1"/>
    </source>
</evidence>
<feature type="region of interest" description="Disordered" evidence="1">
    <location>
        <begin position="32"/>
        <end position="84"/>
    </location>
</feature>
<dbReference type="Proteomes" id="UP001056384">
    <property type="component" value="Chromosome 12"/>
</dbReference>
<dbReference type="OrthoDB" id="3639660at2759"/>
<dbReference type="AlphaFoldDB" id="A0A9Q9EQQ0"/>
<name>A0A9Q9EQQ0_9PEZI</name>
<reference evidence="2" key="1">
    <citation type="submission" date="2022-06" db="EMBL/GenBank/DDBJ databases">
        <title>Complete genome sequences of two strains of the flax pathogen Septoria linicola.</title>
        <authorList>
            <person name="Lapalu N."/>
            <person name="Simon A."/>
            <person name="Demenou B."/>
            <person name="Paumier D."/>
            <person name="Guillot M.-P."/>
            <person name="Gout L."/>
            <person name="Valade R."/>
        </authorList>
    </citation>
    <scope>NUCLEOTIDE SEQUENCE</scope>
    <source>
        <strain evidence="2">SE15195</strain>
    </source>
</reference>
<sequence>MPSQSGQQQLFAKVEDLPGAKLGEHLHHIFAGIKSRTSTPTSSRNNSVAPSRAQSPTRETARSTASKLATPAPSALQSRSSSQAAKVFGEKGYYAF</sequence>
<feature type="compositionally biased region" description="Polar residues" evidence="1">
    <location>
        <begin position="48"/>
        <end position="67"/>
    </location>
</feature>
<keyword evidence="3" id="KW-1185">Reference proteome</keyword>
<proteinExistence type="predicted"/>
<accession>A0A9Q9EQQ0</accession>
<feature type="compositionally biased region" description="Low complexity" evidence="1">
    <location>
        <begin position="35"/>
        <end position="47"/>
    </location>
</feature>
<evidence type="ECO:0000313" key="3">
    <source>
        <dbReference type="Proteomes" id="UP001056384"/>
    </source>
</evidence>
<dbReference type="EMBL" id="CP099429">
    <property type="protein sequence ID" value="USW59024.1"/>
    <property type="molecule type" value="Genomic_DNA"/>
</dbReference>